<proteinExistence type="predicted"/>
<accession>A0A7Y2WAB1</accession>
<keyword evidence="1" id="KW-0732">Signal</keyword>
<dbReference type="RefSeq" id="WP_171539691.1">
    <property type="nucleotide sequence ID" value="NZ_JABERL010000005.1"/>
</dbReference>
<protein>
    <submittedName>
        <fullName evidence="2">Uncharacterized protein</fullName>
    </submittedName>
</protein>
<sequence length="288" mass="33393">MKKLIFFFLLISTNSFAEIIDDLGYKSVFRNFYPTIFQASMDDDYEGNKLPKAGIKENGKEYLALMHPTQKYKNAFGEDRYLVFIEKREIGKNEYQLINGTWKKNDSLFYGFSSTCHACYAKIDLRIFKKLQSNQYELVSTSQKDYEATGGYGVANLNISELEKKVKRIGSSKVGFFNHSSDFSYGVETKVLNLIVLDENQIQDYNIDIVGSDDSGRYTEESPLSHTLTSEWYIDESKDGNPYYPIKIKFMGDTYDEKSEKIINYNKINIYEFNRRKNGFALTSSMNY</sequence>
<evidence type="ECO:0000313" key="3">
    <source>
        <dbReference type="Proteomes" id="UP000569202"/>
    </source>
</evidence>
<evidence type="ECO:0000313" key="2">
    <source>
        <dbReference type="EMBL" id="NNH76488.1"/>
    </source>
</evidence>
<reference evidence="2 3" key="1">
    <citation type="submission" date="2020-04" db="EMBL/GenBank/DDBJ databases">
        <title>Acinetobacter Taxon 24.</title>
        <authorList>
            <person name="Nemec A."/>
            <person name="Radolfova-Krizova L."/>
            <person name="Higgins P.G."/>
            <person name="Spanelova P."/>
        </authorList>
    </citation>
    <scope>NUCLEOTIDE SEQUENCE [LARGE SCALE GENOMIC DNA]</scope>
    <source>
        <strain evidence="2 3">ANC 5380</strain>
    </source>
</reference>
<feature type="chain" id="PRO_5031039818" evidence="1">
    <location>
        <begin position="18"/>
        <end position="288"/>
    </location>
</feature>
<comment type="caution">
    <text evidence="2">The sequence shown here is derived from an EMBL/GenBank/DDBJ whole genome shotgun (WGS) entry which is preliminary data.</text>
</comment>
<dbReference type="EMBL" id="JABERL010000005">
    <property type="protein sequence ID" value="NNH76488.1"/>
    <property type="molecule type" value="Genomic_DNA"/>
</dbReference>
<dbReference type="AlphaFoldDB" id="A0A7Y2WAB1"/>
<organism evidence="2 3">
    <name type="scientific">Acinetobacter terrae</name>
    <dbReference type="NCBI Taxonomy" id="2731247"/>
    <lineage>
        <taxon>Bacteria</taxon>
        <taxon>Pseudomonadati</taxon>
        <taxon>Pseudomonadota</taxon>
        <taxon>Gammaproteobacteria</taxon>
        <taxon>Moraxellales</taxon>
        <taxon>Moraxellaceae</taxon>
        <taxon>Acinetobacter</taxon>
        <taxon>Acinetobacter Taxon 24</taxon>
    </lineage>
</organism>
<feature type="signal peptide" evidence="1">
    <location>
        <begin position="1"/>
        <end position="17"/>
    </location>
</feature>
<name>A0A7Y2WAB1_9GAMM</name>
<evidence type="ECO:0000256" key="1">
    <source>
        <dbReference type="SAM" id="SignalP"/>
    </source>
</evidence>
<gene>
    <name evidence="2" type="ORF">HLH17_02065</name>
</gene>
<dbReference type="Proteomes" id="UP000569202">
    <property type="component" value="Unassembled WGS sequence"/>
</dbReference>